<feature type="domain" description="HYR" evidence="4">
    <location>
        <begin position="1666"/>
        <end position="1755"/>
    </location>
</feature>
<reference evidence="5 6" key="1">
    <citation type="journal article" date="2018" name="Int. J. Syst. Evol. Microbiol.">
        <title>Zhouia spongiae sp. nov., isolated from a marine sponge.</title>
        <authorList>
            <person name="Zhuang L."/>
            <person name="Lin B."/>
            <person name="Qin F."/>
            <person name="Luo L."/>
        </authorList>
    </citation>
    <scope>NUCLEOTIDE SEQUENCE [LARGE SCALE GENOMIC DNA]</scope>
    <source>
        <strain evidence="5 6">HN-Y44</strain>
    </source>
</reference>
<name>A0ABY3YLX5_9FLAO</name>
<keyword evidence="3" id="KW-0812">Transmembrane</keyword>
<dbReference type="SUPFAM" id="SSF49899">
    <property type="entry name" value="Concanavalin A-like lectins/glucanases"/>
    <property type="match status" value="1"/>
</dbReference>
<dbReference type="InterPro" id="IPR003410">
    <property type="entry name" value="HYR_dom"/>
</dbReference>
<dbReference type="Pfam" id="PF26628">
    <property type="entry name" value="DUF8202"/>
    <property type="match status" value="1"/>
</dbReference>
<keyword evidence="3" id="KW-0472">Membrane</keyword>
<dbReference type="InterPro" id="IPR058515">
    <property type="entry name" value="DUF8202"/>
</dbReference>
<dbReference type="Gene3D" id="2.60.40.10">
    <property type="entry name" value="Immunoglobulins"/>
    <property type="match status" value="1"/>
</dbReference>
<evidence type="ECO:0000256" key="3">
    <source>
        <dbReference type="SAM" id="Phobius"/>
    </source>
</evidence>
<keyword evidence="6" id="KW-1185">Reference proteome</keyword>
<evidence type="ECO:0000313" key="6">
    <source>
        <dbReference type="Proteomes" id="UP000829476"/>
    </source>
</evidence>
<gene>
    <name evidence="5" type="ORF">MQE36_00430</name>
</gene>
<sequence length="2091" mass="217971">MARTLLNQTSKKIKSDCFLIKVIVFTALLILVNITATLAQSSMAGASLWLKADAGTTPSTGTLTTWTDQTGLQTVTVNGNPEIGTNGLNFNSSVTYDGTGDYISVPYTNDLNTTSFTINTVFKVTGGSGYRSIVSSKTTVYSGYVVYINASNELEFWVGEGGTSWKIVNGGSIELDQWNLITTKFEGTTSTLFINGVQVGTPQTVAPVYNNVAEFRIGMGHGSGSTNALNFSFFGEIPELIYFPTAVSTSDQNKVESYLAEKYGISLGDNSSAVAYTSSDDTTIWTADATYQYDIFGIGQDDGNGLTQNSSNSINTGSGDGTGQSGMGNIVLSNPSSLDDGDFLMIGHDTGALTEQSSDLPASETCFARLAREWRVTRTNDPGTVTLAFDLDGLTIGGSVLGDFKLLVDADGDGDFTSGASAIAATSFTSNIVTFDGVTLPNGAVFTFITGKESINPTVVTQNITVPLDASGNATITPNQIDNGSSDNCAVDTRTLDITDFDCSDIGTPVTVTLTVTDVNGNSNTGTATVTVEDTVDPTVVTQNITVPLDASGNATITPNQIDNGSSDNCAVDTRTLDITDFDCSDIGTPVTVTLTVTDVNGNSNTGTATVTVEDTVDPTVVTQNITVPLDASGNATITPNQIDNGSSDNCAVDTRTLDITDFDCSDIGTPVTVTLTVTDVNGNSNTGTATVTVEDTVDPTVVTQNITVPLDASGNATITPNQIDNGSSDNCTIDTRTLDITSFDCSDIGTPVTVTLTVTDVNGNSNTGTATVTVEDTVDPTVVTQNITVPLDASGNATITPNQIDNGSSDNCAVDTRTLDITDFDCSDIGTPVTVTLTVTDVNGNSNTGTATVTVEDTVDPTVVTQNITVPLDTTGNATITPNQIDNGSSDNCAVDTRTLDITSFDCSDIGTPVTVTLTVTDVNGNSNTGTATVTVEDTVDPTVVTQNITVPLDASGNATITPNQIDNGSSDNCAVDTRTLDITSFDCSDIGTPVTVTLTVTDVNGNSNTGTATVTVEDTVDPTVVTQNITVPLDTTGNATITPNQIDNGSSDNCAVDTRTLDITSFDCSDIGTPVTVTLTVTDVNGNSNTGTATVTVEDTVDPTVVTQNITVPLDASGNATITPNQIDNGSSDNCAVDTRTLDITSFDCSDIGTPVTVTLTVTDVNGNSNTGTATVTVEDTVDPTVVTQNITVQLDASGNATITSAQIDNGSSDNCTIDTRTLDITSFDCSDIGTPVTVTLTVTDVNGNSNTGTATVTVEDTVDPTVVTQNITVPLDASGNATITSAQIDNGSSDNCTIDTHTLDITSFDCSDIGTPVTVTLTVTDVNGNSNTGTATVTVEDTVDPTVVTQNITVPLDASGNATITSAQIDNGSSDNCTIDTRTLDITSFDCSDIGTPVTVTLTVTDVNGNSNTGTATVTVEDTVDPTVVTQNITVPLDASGNATITSAQIDNGSSDNCTIDTRTLDITSFDCSDIGTPVTVTLTVTDVNGNSNTGTATVTVEDTVDPTVVTQNITVPLDASGNATITPNQIDNGSSDNCAVDTRTLDITSFDCSDIGTPVTVTLTVTDVNGNSNTGTATVTVEDTVDPTVVTQNITVPLDASGNATITSAQIDNGSSDNCTIDTRTLDITSFDCSDIGTPVTVTLTVTDVNGNSNTGTATVTVEEKINPIISCVGDQTRDAETGQCYYTVAGTEFDPTTTYDNCGIVSVINDFNNSNTLANEQIPGGTTITWTITDNAGNTAGCSFTVTVNDTEAPIPDVDPLPDVTGDTSTPLTISPPTATDNCAGSVTAITTDPLTYTNPGTYTINWMYDDGNGNSSTQTQNVIVEDRTGDASIKSITIGNTVYKYPEETIRYLIDCGNNDTTIDVSIISYNAMVVPGHDITMTIPKAGIYTRTVTVTSADGSNVKTYTVVIEKRFDFSDIVVQKFDNILLVNNNSSTNGGYEFVAYEWYKNGKLVGTDQYYSAGDNVNNILDTSSEYYVRMTTADGDVLETCSMKIELEYSHQAMLYPNPIETGGVVTVRVDLPEEELKQMQISLYTLSGYMIKQVKSSFRNTQITVPGSLASSAYIVRIETPNYNKSLKLIIDK</sequence>
<protein>
    <submittedName>
        <fullName evidence="5">HYR domain-containing protein</fullName>
    </submittedName>
</protein>
<dbReference type="PANTHER" id="PTHR24273:SF32">
    <property type="entry name" value="HYALIN"/>
    <property type="match status" value="1"/>
</dbReference>
<evidence type="ECO:0000256" key="2">
    <source>
        <dbReference type="SAM" id="MobiDB-lite"/>
    </source>
</evidence>
<feature type="transmembrane region" description="Helical" evidence="3">
    <location>
        <begin position="18"/>
        <end position="39"/>
    </location>
</feature>
<dbReference type="EMBL" id="CP094326">
    <property type="protein sequence ID" value="UNY98836.1"/>
    <property type="molecule type" value="Genomic_DNA"/>
</dbReference>
<keyword evidence="1" id="KW-0677">Repeat</keyword>
<dbReference type="Gene3D" id="2.60.120.200">
    <property type="match status" value="1"/>
</dbReference>
<evidence type="ECO:0000313" key="5">
    <source>
        <dbReference type="EMBL" id="UNY98836.1"/>
    </source>
</evidence>
<dbReference type="RefSeq" id="WP_242937242.1">
    <property type="nucleotide sequence ID" value="NZ_CP094326.1"/>
</dbReference>
<evidence type="ECO:0000256" key="1">
    <source>
        <dbReference type="ARBA" id="ARBA00022737"/>
    </source>
</evidence>
<proteinExistence type="predicted"/>
<organism evidence="5 6">
    <name type="scientific">Zhouia spongiae</name>
    <dbReference type="NCBI Taxonomy" id="2202721"/>
    <lineage>
        <taxon>Bacteria</taxon>
        <taxon>Pseudomonadati</taxon>
        <taxon>Bacteroidota</taxon>
        <taxon>Flavobacteriia</taxon>
        <taxon>Flavobacteriales</taxon>
        <taxon>Flavobacteriaceae</taxon>
        <taxon>Zhouia</taxon>
    </lineage>
</organism>
<feature type="region of interest" description="Disordered" evidence="2">
    <location>
        <begin position="307"/>
        <end position="329"/>
    </location>
</feature>
<dbReference type="Pfam" id="PF02494">
    <property type="entry name" value="HYR"/>
    <property type="match status" value="1"/>
</dbReference>
<dbReference type="Pfam" id="PF13385">
    <property type="entry name" value="Laminin_G_3"/>
    <property type="match status" value="1"/>
</dbReference>
<dbReference type="PROSITE" id="PS50825">
    <property type="entry name" value="HYR"/>
    <property type="match status" value="1"/>
</dbReference>
<dbReference type="InterPro" id="IPR013783">
    <property type="entry name" value="Ig-like_fold"/>
</dbReference>
<keyword evidence="3" id="KW-1133">Transmembrane helix</keyword>
<dbReference type="Proteomes" id="UP000829476">
    <property type="component" value="Chromosome"/>
</dbReference>
<accession>A0ABY3YLX5</accession>
<evidence type="ECO:0000259" key="4">
    <source>
        <dbReference type="PROSITE" id="PS50825"/>
    </source>
</evidence>
<dbReference type="InterPro" id="IPR013320">
    <property type="entry name" value="ConA-like_dom_sf"/>
</dbReference>
<dbReference type="PANTHER" id="PTHR24273">
    <property type="entry name" value="FI04643P-RELATED"/>
    <property type="match status" value="1"/>
</dbReference>